<feature type="transmembrane region" description="Helical" evidence="2">
    <location>
        <begin position="141"/>
        <end position="163"/>
    </location>
</feature>
<keyword evidence="5" id="KW-1185">Reference proteome</keyword>
<feature type="transmembrane region" description="Helical" evidence="2">
    <location>
        <begin position="239"/>
        <end position="258"/>
    </location>
</feature>
<evidence type="ECO:0000256" key="1">
    <source>
        <dbReference type="SAM" id="MobiDB-lite"/>
    </source>
</evidence>
<feature type="compositionally biased region" description="Low complexity" evidence="1">
    <location>
        <begin position="373"/>
        <end position="383"/>
    </location>
</feature>
<reference evidence="5" key="1">
    <citation type="journal article" date="2019" name="Int. J. Syst. Evol. Microbiol.">
        <title>The Global Catalogue of Microorganisms (GCM) 10K type strain sequencing project: providing services to taxonomists for standard genome sequencing and annotation.</title>
        <authorList>
            <consortium name="The Broad Institute Genomics Platform"/>
            <consortium name="The Broad Institute Genome Sequencing Center for Infectious Disease"/>
            <person name="Wu L."/>
            <person name="Ma J."/>
        </authorList>
    </citation>
    <scope>NUCLEOTIDE SEQUENCE [LARGE SCALE GENOMIC DNA]</scope>
    <source>
        <strain evidence="5">PCU 266</strain>
    </source>
</reference>
<keyword evidence="2" id="KW-1133">Transmembrane helix</keyword>
<dbReference type="RefSeq" id="WP_344481638.1">
    <property type="nucleotide sequence ID" value="NZ_BAAASB010000016.1"/>
</dbReference>
<dbReference type="EC" id="2.3.-.-" evidence="4"/>
<protein>
    <submittedName>
        <fullName evidence="4">Acyltransferase family protein</fullName>
        <ecNumber evidence="4">2.3.-.-</ecNumber>
    </submittedName>
</protein>
<dbReference type="Pfam" id="PF01757">
    <property type="entry name" value="Acyl_transf_3"/>
    <property type="match status" value="1"/>
</dbReference>
<feature type="transmembrane region" description="Helical" evidence="2">
    <location>
        <begin position="21"/>
        <end position="38"/>
    </location>
</feature>
<feature type="domain" description="Acyltransferase 3" evidence="3">
    <location>
        <begin position="15"/>
        <end position="352"/>
    </location>
</feature>
<proteinExistence type="predicted"/>
<feature type="region of interest" description="Disordered" evidence="1">
    <location>
        <begin position="363"/>
        <end position="383"/>
    </location>
</feature>
<evidence type="ECO:0000259" key="3">
    <source>
        <dbReference type="Pfam" id="PF01757"/>
    </source>
</evidence>
<keyword evidence="4" id="KW-0012">Acyltransferase</keyword>
<dbReference type="PANTHER" id="PTHR23028:SF53">
    <property type="entry name" value="ACYL_TRANSF_3 DOMAIN-CONTAINING PROTEIN"/>
    <property type="match status" value="1"/>
</dbReference>
<name>A0ABW0AL14_9ACTN</name>
<keyword evidence="2" id="KW-0812">Transmembrane</keyword>
<feature type="transmembrane region" description="Helical" evidence="2">
    <location>
        <begin position="50"/>
        <end position="75"/>
    </location>
</feature>
<comment type="caution">
    <text evidence="4">The sequence shown here is derived from an EMBL/GenBank/DDBJ whole genome shotgun (WGS) entry which is preliminary data.</text>
</comment>
<feature type="transmembrane region" description="Helical" evidence="2">
    <location>
        <begin position="96"/>
        <end position="129"/>
    </location>
</feature>
<evidence type="ECO:0000313" key="5">
    <source>
        <dbReference type="Proteomes" id="UP001596160"/>
    </source>
</evidence>
<organism evidence="4 5">
    <name type="scientific">Streptomyces amakusaensis</name>
    <dbReference type="NCBI Taxonomy" id="67271"/>
    <lineage>
        <taxon>Bacteria</taxon>
        <taxon>Bacillati</taxon>
        <taxon>Actinomycetota</taxon>
        <taxon>Actinomycetes</taxon>
        <taxon>Kitasatosporales</taxon>
        <taxon>Streptomycetaceae</taxon>
        <taxon>Streptomyces</taxon>
    </lineage>
</organism>
<dbReference type="GO" id="GO:0016746">
    <property type="term" value="F:acyltransferase activity"/>
    <property type="evidence" value="ECO:0007669"/>
    <property type="project" value="UniProtKB-KW"/>
</dbReference>
<keyword evidence="4" id="KW-0808">Transferase</keyword>
<feature type="transmembrane region" description="Helical" evidence="2">
    <location>
        <begin position="296"/>
        <end position="317"/>
    </location>
</feature>
<feature type="transmembrane region" description="Helical" evidence="2">
    <location>
        <begin position="170"/>
        <end position="188"/>
    </location>
</feature>
<dbReference type="InterPro" id="IPR002656">
    <property type="entry name" value="Acyl_transf_3_dom"/>
</dbReference>
<evidence type="ECO:0000256" key="2">
    <source>
        <dbReference type="SAM" id="Phobius"/>
    </source>
</evidence>
<accession>A0ABW0AL14</accession>
<feature type="transmembrane region" description="Helical" evidence="2">
    <location>
        <begin position="208"/>
        <end position="227"/>
    </location>
</feature>
<feature type="transmembrane region" description="Helical" evidence="2">
    <location>
        <begin position="337"/>
        <end position="354"/>
    </location>
</feature>
<dbReference type="InterPro" id="IPR050879">
    <property type="entry name" value="Acyltransferase_3"/>
</dbReference>
<dbReference type="EMBL" id="JBHSKP010000015">
    <property type="protein sequence ID" value="MFC5154444.1"/>
    <property type="molecule type" value="Genomic_DNA"/>
</dbReference>
<dbReference type="Proteomes" id="UP001596160">
    <property type="component" value="Unassembled WGS sequence"/>
</dbReference>
<feature type="transmembrane region" description="Helical" evidence="2">
    <location>
        <begin position="264"/>
        <end position="284"/>
    </location>
</feature>
<evidence type="ECO:0000313" key="4">
    <source>
        <dbReference type="EMBL" id="MFC5154444.1"/>
    </source>
</evidence>
<keyword evidence="2" id="KW-0472">Membrane</keyword>
<gene>
    <name evidence="4" type="ORF">ACFPRH_22145</name>
</gene>
<dbReference type="PANTHER" id="PTHR23028">
    <property type="entry name" value="ACETYLTRANSFERASE"/>
    <property type="match status" value="1"/>
</dbReference>
<sequence>MPEKSPSPRPAALPSLTGMRFIAALLVFLAHMSLARMFTDQQLNKEIDKYFGMLASVGVSFFFILSGFVLTWSARADDRPLLFWRRRLAKIYPTHFVTWIGGLLLILLTGRAVSLTEFAPGLFLVHAWVPKYEVLYGTNGVAWSLSVELIFYLLFPALLLLVNKVRPGNLWKWAGIMMLCVLAVPVLAETLLPNEPAGGAKFGWLQFWSVYFLPASRLFEFVIGILLARIVMTGRWIPISRTVAMLSVVPGYLLTVWLPGSYGLVAPAVIPLALVVASGAHADAAGRPSLLSGRKAVRLGELSFAFYMVHLVVAYHGPVALGSRRQWGVFEGIVRTGGWFALTLLISWVLYHAVEMPVMRRWSRPKAPPSAPVSPASGASSNR</sequence>